<dbReference type="GO" id="GO:0031411">
    <property type="term" value="C:gas vesicle"/>
    <property type="evidence" value="ECO:0007669"/>
    <property type="project" value="UniProtKB-SubCell"/>
</dbReference>
<proteinExistence type="inferred from homology"/>
<dbReference type="EMBL" id="CP096022">
    <property type="protein sequence ID" value="UPM45061.1"/>
    <property type="molecule type" value="Genomic_DNA"/>
</dbReference>
<dbReference type="PANTHER" id="PTHR36852:SF1">
    <property type="entry name" value="PROTEIN GVPL 2"/>
    <property type="match status" value="1"/>
</dbReference>
<organism evidence="4 5">
    <name type="scientific">Halocatena salina</name>
    <dbReference type="NCBI Taxonomy" id="2934340"/>
    <lineage>
        <taxon>Archaea</taxon>
        <taxon>Methanobacteriati</taxon>
        <taxon>Methanobacteriota</taxon>
        <taxon>Stenosarchaea group</taxon>
        <taxon>Halobacteria</taxon>
        <taxon>Halobacteriales</taxon>
        <taxon>Natronomonadaceae</taxon>
        <taxon>Halocatena</taxon>
    </lineage>
</organism>
<dbReference type="GeneID" id="71930097"/>
<dbReference type="GO" id="GO:0031412">
    <property type="term" value="P:gas vesicle organization"/>
    <property type="evidence" value="ECO:0007669"/>
    <property type="project" value="InterPro"/>
</dbReference>
<dbReference type="RefSeq" id="WP_247995715.1">
    <property type="nucleotide sequence ID" value="NZ_CP096022.1"/>
</dbReference>
<name>A0A8U0A783_9EURY</name>
<dbReference type="Proteomes" id="UP000831768">
    <property type="component" value="Plasmid unnamed3"/>
</dbReference>
<keyword evidence="4" id="KW-0614">Plasmid</keyword>
<dbReference type="InterPro" id="IPR009430">
    <property type="entry name" value="GvpL/GvpF"/>
</dbReference>
<dbReference type="Pfam" id="PF06386">
    <property type="entry name" value="GvpL_GvpF"/>
    <property type="match status" value="1"/>
</dbReference>
<evidence type="ECO:0000313" key="4">
    <source>
        <dbReference type="EMBL" id="UPM45061.1"/>
    </source>
</evidence>
<comment type="similarity">
    <text evidence="3">Belongs to the gas vesicle GvpF/GvpL family.</text>
</comment>
<protein>
    <submittedName>
        <fullName evidence="4">GvpL/GvpF family gas vesicle protein</fullName>
    </submittedName>
</protein>
<reference evidence="4" key="1">
    <citation type="submission" date="2022-04" db="EMBL/GenBank/DDBJ databases">
        <title>Halocatena sp. nov., isolated from a salt lake.</title>
        <authorList>
            <person name="Cui H.-L."/>
        </authorList>
    </citation>
    <scope>NUCLEOTIDE SEQUENCE</scope>
    <source>
        <strain evidence="4">AD-1</strain>
        <plasmid evidence="4">unnamed3</plasmid>
    </source>
</reference>
<dbReference type="InterPro" id="IPR054796">
    <property type="entry name" value="Gas_vesic_GvpL"/>
</dbReference>
<evidence type="ECO:0000313" key="5">
    <source>
        <dbReference type="Proteomes" id="UP000831768"/>
    </source>
</evidence>
<comment type="subcellular location">
    <subcellularLocation>
        <location evidence="2">Gas vesicle</location>
    </subcellularLocation>
</comment>
<accession>A0A8U0A783</accession>
<gene>
    <name evidence="4" type="ORF">MW046_18580</name>
</gene>
<evidence type="ECO:0000256" key="3">
    <source>
        <dbReference type="ARBA" id="ARBA00035643"/>
    </source>
</evidence>
<dbReference type="AlphaFoldDB" id="A0A8U0A783"/>
<keyword evidence="1" id="KW-0304">Gas vesicle</keyword>
<evidence type="ECO:0000256" key="2">
    <source>
        <dbReference type="ARBA" id="ARBA00035108"/>
    </source>
</evidence>
<dbReference type="KEGG" id="haad:MW046_18580"/>
<keyword evidence="5" id="KW-1185">Reference proteome</keyword>
<sequence>MTEPSFETGRYLYCVVELPETEVSGFSTTGVDGEGVYLVRVETIGIVVHECDTLYDTADVDVVRKWLLEHQNVIDAAGDRFGTPIPFQFDTILRGDDERVRTWLDRERETFASRLDEMAGCWEYRIEVRRDDDTVEETLRDDERLVELDERITESSAGTSHLLERQYEQRLEELKHQQRADRTAALIEQLEPMVHDLQDLGHERTTLEMETDTDDEMTRETRLAVLVHEDRQHDIDDLLDDVAADPGVEIRYTGPWPPYTFTPTIEANDAKSDNI</sequence>
<geneLocation type="plasmid" evidence="4 5">
    <name>unnamed3</name>
</geneLocation>
<dbReference type="NCBIfam" id="NF045778">
    <property type="entry name" value="gas_vesic_GvpL"/>
    <property type="match status" value="1"/>
</dbReference>
<dbReference type="PANTHER" id="PTHR36852">
    <property type="entry name" value="PROTEIN GVPL 2"/>
    <property type="match status" value="1"/>
</dbReference>
<evidence type="ECO:0000256" key="1">
    <source>
        <dbReference type="ARBA" id="ARBA00022987"/>
    </source>
</evidence>